<dbReference type="STRING" id="1122133.SAMN02745157_1222"/>
<dbReference type="InterPro" id="IPR020471">
    <property type="entry name" value="AKR"/>
</dbReference>
<keyword evidence="3" id="KW-1185">Reference proteome</keyword>
<dbReference type="Proteomes" id="UP000184485">
    <property type="component" value="Unassembled WGS sequence"/>
</dbReference>
<dbReference type="PANTHER" id="PTHR42686:SF1">
    <property type="entry name" value="GH17980P-RELATED"/>
    <property type="match status" value="1"/>
</dbReference>
<organism evidence="2 3">
    <name type="scientific">Kaistia soli DSM 19436</name>
    <dbReference type="NCBI Taxonomy" id="1122133"/>
    <lineage>
        <taxon>Bacteria</taxon>
        <taxon>Pseudomonadati</taxon>
        <taxon>Pseudomonadota</taxon>
        <taxon>Alphaproteobacteria</taxon>
        <taxon>Hyphomicrobiales</taxon>
        <taxon>Kaistiaceae</taxon>
        <taxon>Kaistia</taxon>
    </lineage>
</organism>
<dbReference type="Gene3D" id="3.20.20.100">
    <property type="entry name" value="NADP-dependent oxidoreductase domain"/>
    <property type="match status" value="1"/>
</dbReference>
<gene>
    <name evidence="2" type="ORF">SAMN02745157_1222</name>
</gene>
<evidence type="ECO:0000313" key="2">
    <source>
        <dbReference type="EMBL" id="SHE91495.1"/>
    </source>
</evidence>
<dbReference type="InterPro" id="IPR023210">
    <property type="entry name" value="NADP_OxRdtase_dom"/>
</dbReference>
<evidence type="ECO:0000313" key="3">
    <source>
        <dbReference type="Proteomes" id="UP000184485"/>
    </source>
</evidence>
<reference evidence="2 3" key="1">
    <citation type="submission" date="2016-11" db="EMBL/GenBank/DDBJ databases">
        <authorList>
            <person name="Jaros S."/>
            <person name="Januszkiewicz K."/>
            <person name="Wedrychowicz H."/>
        </authorList>
    </citation>
    <scope>NUCLEOTIDE SEQUENCE [LARGE SCALE GENOMIC DNA]</scope>
    <source>
        <strain evidence="2 3">DSM 19436</strain>
    </source>
</reference>
<dbReference type="GO" id="GO:0005829">
    <property type="term" value="C:cytosol"/>
    <property type="evidence" value="ECO:0007669"/>
    <property type="project" value="TreeGrafter"/>
</dbReference>
<accession>A0A1M4XDH8</accession>
<dbReference type="EMBL" id="FQUP01000001">
    <property type="protein sequence ID" value="SHE91495.1"/>
    <property type="molecule type" value="Genomic_DNA"/>
</dbReference>
<name>A0A1M4XDH8_9HYPH</name>
<dbReference type="RefSeq" id="WP_073052765.1">
    <property type="nucleotide sequence ID" value="NZ_FQUP01000001.1"/>
</dbReference>
<dbReference type="SUPFAM" id="SSF51430">
    <property type="entry name" value="NAD(P)-linked oxidoreductase"/>
    <property type="match status" value="1"/>
</dbReference>
<sequence>MEKRRLGRTALEVTTLSFGCGGIGNLYQAVTRDDAEATLQTAWDGGVRYFDTAPRYGHGLAERRLGDFLRDKPRDSYVVSTKVGRLLTAVPESEVPDYGFADPLPFRADYDYSYDGVMRSVEFSLARLGLNRVEILFVHDIGVLTHGAEENARHFRDLMDGGMKALDELKSSGAVHAIGLGVNEVEVCLETMARTPIDCILLAGRYTLLDRSAEKELLARCREAGTSLVIGGVFNSGILATGAKPSAHFDYEAPSEDIVRRVNGMEAIAGKYGISLAGAAMAFPMMSDVVATVLVGTAKPSSMKRNLDQFGETIPNAAWAELDALALRP</sequence>
<dbReference type="GO" id="GO:0016491">
    <property type="term" value="F:oxidoreductase activity"/>
    <property type="evidence" value="ECO:0007669"/>
    <property type="project" value="InterPro"/>
</dbReference>
<dbReference type="Pfam" id="PF00248">
    <property type="entry name" value="Aldo_ket_red"/>
    <property type="match status" value="1"/>
</dbReference>
<protein>
    <submittedName>
        <fullName evidence="2">D-threo-aldose 1-dehydrogenase</fullName>
    </submittedName>
</protein>
<feature type="domain" description="NADP-dependent oxidoreductase" evidence="1">
    <location>
        <begin position="16"/>
        <end position="325"/>
    </location>
</feature>
<dbReference type="InterPro" id="IPR036812">
    <property type="entry name" value="NAD(P)_OxRdtase_dom_sf"/>
</dbReference>
<proteinExistence type="predicted"/>
<dbReference type="AlphaFoldDB" id="A0A1M4XDH8"/>
<dbReference type="PANTHER" id="PTHR42686">
    <property type="entry name" value="GH17980P-RELATED"/>
    <property type="match status" value="1"/>
</dbReference>
<evidence type="ECO:0000259" key="1">
    <source>
        <dbReference type="Pfam" id="PF00248"/>
    </source>
</evidence>
<dbReference type="OrthoDB" id="9768851at2"/>